<evidence type="ECO:0000313" key="4">
    <source>
        <dbReference type="EMBL" id="CAF3828554.1"/>
    </source>
</evidence>
<dbReference type="Proteomes" id="UP000681722">
    <property type="component" value="Unassembled WGS sequence"/>
</dbReference>
<dbReference type="Proteomes" id="UP000663829">
    <property type="component" value="Unassembled WGS sequence"/>
</dbReference>
<keyword evidence="2" id="KW-0812">Transmembrane</keyword>
<accession>A0A814L6Q7</accession>
<evidence type="ECO:0000313" key="3">
    <source>
        <dbReference type="EMBL" id="CAF1060180.1"/>
    </source>
</evidence>
<name>A0A814L6Q7_9BILA</name>
<evidence type="ECO:0000256" key="1">
    <source>
        <dbReference type="SAM" id="MobiDB-lite"/>
    </source>
</evidence>
<reference evidence="3" key="1">
    <citation type="submission" date="2021-02" db="EMBL/GenBank/DDBJ databases">
        <authorList>
            <person name="Nowell W R."/>
        </authorList>
    </citation>
    <scope>NUCLEOTIDE SEQUENCE</scope>
</reference>
<gene>
    <name evidence="3" type="ORF">GPM918_LOCUS16736</name>
    <name evidence="4" type="ORF">SRO942_LOCUS16732</name>
</gene>
<keyword evidence="2" id="KW-0472">Membrane</keyword>
<evidence type="ECO:0008006" key="6">
    <source>
        <dbReference type="Google" id="ProtNLM"/>
    </source>
</evidence>
<evidence type="ECO:0000256" key="2">
    <source>
        <dbReference type="SAM" id="Phobius"/>
    </source>
</evidence>
<feature type="region of interest" description="Disordered" evidence="1">
    <location>
        <begin position="689"/>
        <end position="711"/>
    </location>
</feature>
<proteinExistence type="predicted"/>
<evidence type="ECO:0000313" key="5">
    <source>
        <dbReference type="Proteomes" id="UP000663829"/>
    </source>
</evidence>
<protein>
    <recommendedName>
        <fullName evidence="6">Transmembrane protein</fullName>
    </recommendedName>
</protein>
<dbReference type="AlphaFoldDB" id="A0A814L6Q7"/>
<comment type="caution">
    <text evidence="3">The sequence shown here is derived from an EMBL/GenBank/DDBJ whole genome shotgun (WGS) entry which is preliminary data.</text>
</comment>
<feature type="transmembrane region" description="Helical" evidence="2">
    <location>
        <begin position="566"/>
        <end position="587"/>
    </location>
</feature>
<keyword evidence="5" id="KW-1185">Reference proteome</keyword>
<organism evidence="3 5">
    <name type="scientific">Didymodactylos carnosus</name>
    <dbReference type="NCBI Taxonomy" id="1234261"/>
    <lineage>
        <taxon>Eukaryota</taxon>
        <taxon>Metazoa</taxon>
        <taxon>Spiralia</taxon>
        <taxon>Gnathifera</taxon>
        <taxon>Rotifera</taxon>
        <taxon>Eurotatoria</taxon>
        <taxon>Bdelloidea</taxon>
        <taxon>Philodinida</taxon>
        <taxon>Philodinidae</taxon>
        <taxon>Didymodactylos</taxon>
    </lineage>
</organism>
<dbReference type="EMBL" id="CAJNOQ010004459">
    <property type="protein sequence ID" value="CAF1060180.1"/>
    <property type="molecule type" value="Genomic_DNA"/>
</dbReference>
<keyword evidence="2" id="KW-1133">Transmembrane helix</keyword>
<dbReference type="OrthoDB" id="10007264at2759"/>
<dbReference type="EMBL" id="CAJOBC010004458">
    <property type="protein sequence ID" value="CAF3828554.1"/>
    <property type="molecule type" value="Genomic_DNA"/>
</dbReference>
<sequence>MINIYSCLHDNDLQRSGCYCNMKEQHIQCSSLPSKCLTCYKYNIIYFDEHVTHIPAEAFRYYDIFSNDGVNTNEFTIQFSSLNYLSSNSFSRLEIPSYSKLYVKIVQFNVNTILSHTFDDLVLKSFGILDIEIFNTNNKQKQLTFDGYSLDGIKYSNNSQFYLTFLNIYNDIRFQSNTGSIILPSNSHMKVEFVNFQNVYFSDKSFDHIIQERYSKFSLIFNKFQHAHIGSNTFYDMKQLEYANFYLNFANYLTMSIDESIFGTLTQLQSTVIISIFNISNDICFPSLTFSCLSQDINSTFQLQVTYGKNILFSKESFVNITQRYKSTLSLLISNCTDIYLSKYSIVNFHQQDQCLIDIWIKYSKNLIFDDYSIKNIDIFKSSILRIGFQYSTGTLQIASNAFTNINEGYGGELLFQIMESNDFYIRFNRSALSSLERLEIIDRELSVNDFCRIIDIPEHFPVKLLEQNQCSCTVYYLYRRQRKILNTSKLKRLVPLCYFEYSQEQLEKFEIECNFIKHVLQCREMLDRLQIHIPEEKTCSVKEQQQKLSKTISLISSTKVKNSSYIIVAIVIGCFSFGLLFLYVILNSLYFERIKLHFYHFVRYRSFKSEYCSTQTRYCSNSYVKLTDDMKMSDATENDLVYRLESSPSSSQQQRPMKVVVKYNSKTEITLPHIKKSDFLCKKTNVASEEEEEENIVKLNSNPLDELEDN</sequence>